<dbReference type="AlphaFoldDB" id="A0A1E3RC98"/>
<reference evidence="2" key="1">
    <citation type="submission" date="2016-09" db="EMBL/GenBank/DDBJ databases">
        <authorList>
            <person name="Greninger A.L."/>
            <person name="Jerome K.R."/>
            <person name="Mcnair B."/>
            <person name="Wallis C."/>
            <person name="Fang F."/>
        </authorList>
    </citation>
    <scope>NUCLEOTIDE SEQUENCE [LARGE SCALE GENOMIC DNA]</scope>
    <source>
        <strain evidence="2">M6</strain>
    </source>
</reference>
<dbReference type="Proteomes" id="UP000094053">
    <property type="component" value="Unassembled WGS sequence"/>
</dbReference>
<gene>
    <name evidence="1" type="ORF">BHQ18_23175</name>
</gene>
<protein>
    <submittedName>
        <fullName evidence="1">Uncharacterized protein</fullName>
    </submittedName>
</protein>
<proteinExistence type="predicted"/>
<accession>A0A1E3RC98</accession>
<organism evidence="1 2">
    <name type="scientific">Mycolicibacterium flavescens</name>
    <name type="common">Mycobacterium flavescens</name>
    <dbReference type="NCBI Taxonomy" id="1776"/>
    <lineage>
        <taxon>Bacteria</taxon>
        <taxon>Bacillati</taxon>
        <taxon>Actinomycetota</taxon>
        <taxon>Actinomycetes</taxon>
        <taxon>Mycobacteriales</taxon>
        <taxon>Mycobacteriaceae</taxon>
        <taxon>Mycolicibacterium</taxon>
    </lineage>
</organism>
<sequence>MAPRVIAGRTIDISRGMSHGLVRVNLSDPVFFDHPLDHVPGMLPATAVLELAEHDSMLMQDSVTYRLTFTRFCELDAPIQVAAIREAGGTYRIEVTQSGRDVATGSLRSRERQLCTEHVAVPALEAGPISSELVHRADTRNVAIGPLTVDGGRVWARIREQDAIDGLPPRVGAVASLLEAARQLATVILHRWGEHPFGTKMIFVGFTAEVATAVPRSGEARAVSWQSTPPEQTCKLRIDVHSVGDHAIEVGSILIATRCVDGDEYARLRAG</sequence>
<dbReference type="STRING" id="1776.BHQ18_23175"/>
<keyword evidence="2" id="KW-1185">Reference proteome</keyword>
<comment type="caution">
    <text evidence="1">The sequence shown here is derived from an EMBL/GenBank/DDBJ whole genome shotgun (WGS) entry which is preliminary data.</text>
</comment>
<dbReference type="EMBL" id="MIHA01000021">
    <property type="protein sequence ID" value="ODQ87515.1"/>
    <property type="molecule type" value="Genomic_DNA"/>
</dbReference>
<name>A0A1E3RC98_MYCFV</name>
<evidence type="ECO:0000313" key="2">
    <source>
        <dbReference type="Proteomes" id="UP000094053"/>
    </source>
</evidence>
<evidence type="ECO:0000313" key="1">
    <source>
        <dbReference type="EMBL" id="ODQ87515.1"/>
    </source>
</evidence>